<evidence type="ECO:0000256" key="4">
    <source>
        <dbReference type="ARBA" id="ARBA00022692"/>
    </source>
</evidence>
<dbReference type="Gene3D" id="1.20.5.110">
    <property type="match status" value="1"/>
</dbReference>
<feature type="compositionally biased region" description="Low complexity" evidence="9">
    <location>
        <begin position="262"/>
        <end position="272"/>
    </location>
</feature>
<evidence type="ECO:0000313" key="13">
    <source>
        <dbReference type="Proteomes" id="UP000319257"/>
    </source>
</evidence>
<evidence type="ECO:0000259" key="10">
    <source>
        <dbReference type="Pfam" id="PF10496"/>
    </source>
</evidence>
<dbReference type="Pfam" id="PF10496">
    <property type="entry name" value="Syntaxin-18_N"/>
    <property type="match status" value="1"/>
</dbReference>
<dbReference type="InterPro" id="IPR019529">
    <property type="entry name" value="Syntaxin-18_N"/>
</dbReference>
<dbReference type="FunCoup" id="A0A507AVQ7">
    <property type="interactions" value="260"/>
</dbReference>
<evidence type="ECO:0000256" key="8">
    <source>
        <dbReference type="ARBA" id="ARBA00023136"/>
    </source>
</evidence>
<dbReference type="PANTHER" id="PTHR15959">
    <property type="entry name" value="SYNTAXIN-18"/>
    <property type="match status" value="1"/>
</dbReference>
<evidence type="ECO:0000313" key="12">
    <source>
        <dbReference type="EMBL" id="TPX09250.1"/>
    </source>
</evidence>
<dbReference type="Proteomes" id="UP000319257">
    <property type="component" value="Unassembled WGS sequence"/>
</dbReference>
<dbReference type="GO" id="GO:0005783">
    <property type="term" value="C:endoplasmic reticulum"/>
    <property type="evidence" value="ECO:0007669"/>
    <property type="project" value="TreeGrafter"/>
</dbReference>
<comment type="caution">
    <text evidence="11">The sequence shown here is derived from an EMBL/GenBank/DDBJ whole genome shotgun (WGS) entry which is preliminary data.</text>
</comment>
<dbReference type="InParanoid" id="A0A507AVQ7"/>
<dbReference type="AlphaFoldDB" id="A0A507AVQ7"/>
<dbReference type="OrthoDB" id="342981at2759"/>
<feature type="region of interest" description="Disordered" evidence="9">
    <location>
        <begin position="111"/>
        <end position="131"/>
    </location>
</feature>
<sequence length="405" mass="45730">MTHISIAGVWALLRVRSTSDAGDQMEIEDLLLRFFCPDIRTDLVEADGDLSPMADLTSTFDGLLKSHDAPPTRRSFDIKRIDEFLKEAYRINTHIVNLHTQLRDVRRAYLSTAQPRKTQPRSARAEQRQEAFLTDQQREEIDADAKRLLRDLNASIRSLSEAEELHQSTQQALLRKRFAASLSALLSGLTANPEREAAEKALQQVAAHREGVLWYLRQRLQECGQLQQSMMEIRLTREMEKNRSVLAKAQLDAQWSASAEASAAGFTSPTSAGAGGKGPSAAHLDEEDERRRRRARDELTDEQVQMFEKDNQDMLKHYESTLDKVKTAEKSLVEISELQTLLVNNLEIQASHIEQLVADSLSTAENVDRGNKELKKALERPSTAKYTFFAASGLCLFVIVWDLLI</sequence>
<feature type="domain" description="SNARE-complex protein Syntaxin-18 N-terminal" evidence="10">
    <location>
        <begin position="77"/>
        <end position="141"/>
    </location>
</feature>
<dbReference type="GO" id="GO:0015031">
    <property type="term" value="P:protein transport"/>
    <property type="evidence" value="ECO:0007669"/>
    <property type="project" value="UniProtKB-KW"/>
</dbReference>
<evidence type="ECO:0000256" key="1">
    <source>
        <dbReference type="ARBA" id="ARBA00004211"/>
    </source>
</evidence>
<dbReference type="RefSeq" id="XP_030990740.1">
    <property type="nucleotide sequence ID" value="XM_031135573.1"/>
</dbReference>
<evidence type="ECO:0000256" key="3">
    <source>
        <dbReference type="ARBA" id="ARBA00022448"/>
    </source>
</evidence>
<evidence type="ECO:0000256" key="7">
    <source>
        <dbReference type="ARBA" id="ARBA00023054"/>
    </source>
</evidence>
<dbReference type="EMBL" id="SKBQ01000006">
    <property type="protein sequence ID" value="TPX09029.1"/>
    <property type="molecule type" value="Genomic_DNA"/>
</dbReference>
<comment type="subcellular location">
    <subcellularLocation>
        <location evidence="1">Membrane</location>
        <topology evidence="1">Single-pass type IV membrane protein</topology>
    </subcellularLocation>
</comment>
<accession>A0A507AVQ7</accession>
<comment type="similarity">
    <text evidence="2">Belongs to the syntaxin family.</text>
</comment>
<dbReference type="GeneID" id="41968936"/>
<dbReference type="GO" id="GO:0006890">
    <property type="term" value="P:retrograde vesicle-mediated transport, Golgi to endoplasmic reticulum"/>
    <property type="evidence" value="ECO:0007669"/>
    <property type="project" value="TreeGrafter"/>
</dbReference>
<organism evidence="11 13">
    <name type="scientific">Thyridium curvatum</name>
    <dbReference type="NCBI Taxonomy" id="1093900"/>
    <lineage>
        <taxon>Eukaryota</taxon>
        <taxon>Fungi</taxon>
        <taxon>Dikarya</taxon>
        <taxon>Ascomycota</taxon>
        <taxon>Pezizomycotina</taxon>
        <taxon>Sordariomycetes</taxon>
        <taxon>Sordariomycetidae</taxon>
        <taxon>Thyridiales</taxon>
        <taxon>Thyridiaceae</taxon>
        <taxon>Thyridium</taxon>
    </lineage>
</organism>
<keyword evidence="4" id="KW-0812">Transmembrane</keyword>
<evidence type="ECO:0000313" key="11">
    <source>
        <dbReference type="EMBL" id="TPX09029.1"/>
    </source>
</evidence>
<keyword evidence="13" id="KW-1185">Reference proteome</keyword>
<keyword evidence="5" id="KW-0653">Protein transport</keyword>
<dbReference type="STRING" id="1093900.A0A507AVQ7"/>
<reference evidence="11 13" key="1">
    <citation type="submission" date="2019-06" db="EMBL/GenBank/DDBJ databases">
        <title>Draft genome sequence of the filamentous fungus Phialemoniopsis curvata isolated from diesel fuel.</title>
        <authorList>
            <person name="Varaljay V.A."/>
            <person name="Lyon W.J."/>
            <person name="Crouch A.L."/>
            <person name="Drake C.E."/>
            <person name="Hollomon J.M."/>
            <person name="Nadeau L.J."/>
            <person name="Nunn H.S."/>
            <person name="Stevenson B.S."/>
            <person name="Bojanowski C.L."/>
            <person name="Crookes-Goodson W.J."/>
        </authorList>
    </citation>
    <scope>NUCLEOTIDE SEQUENCE [LARGE SCALE GENOMIC DNA]</scope>
    <source>
        <strain evidence="11 13">D216</strain>
    </source>
</reference>
<evidence type="ECO:0000256" key="9">
    <source>
        <dbReference type="SAM" id="MobiDB-lite"/>
    </source>
</evidence>
<dbReference type="GO" id="GO:0031201">
    <property type="term" value="C:SNARE complex"/>
    <property type="evidence" value="ECO:0007669"/>
    <property type="project" value="TreeGrafter"/>
</dbReference>
<keyword evidence="6" id="KW-1133">Transmembrane helix</keyword>
<protein>
    <recommendedName>
        <fullName evidence="10">SNARE-complex protein Syntaxin-18 N-terminal domain-containing protein</fullName>
    </recommendedName>
</protein>
<keyword evidence="3" id="KW-0813">Transport</keyword>
<name>A0A507AVQ7_9PEZI</name>
<keyword evidence="8" id="KW-0472">Membrane</keyword>
<evidence type="ECO:0000256" key="2">
    <source>
        <dbReference type="ARBA" id="ARBA00009063"/>
    </source>
</evidence>
<dbReference type="EMBL" id="SKBQ01000006">
    <property type="protein sequence ID" value="TPX09250.1"/>
    <property type="molecule type" value="Genomic_DNA"/>
</dbReference>
<evidence type="ECO:0000256" key="6">
    <source>
        <dbReference type="ARBA" id="ARBA00022989"/>
    </source>
</evidence>
<evidence type="ECO:0000256" key="5">
    <source>
        <dbReference type="ARBA" id="ARBA00022927"/>
    </source>
</evidence>
<feature type="region of interest" description="Disordered" evidence="9">
    <location>
        <begin position="262"/>
        <end position="300"/>
    </location>
</feature>
<dbReference type="PANTHER" id="PTHR15959:SF0">
    <property type="entry name" value="SYNTAXIN-18"/>
    <property type="match status" value="1"/>
</dbReference>
<gene>
    <name evidence="11" type="ORF">E0L32_001489</name>
    <name evidence="12" type="ORF">E0L32_001710</name>
</gene>
<keyword evidence="7" id="KW-0175">Coiled coil</keyword>
<feature type="compositionally biased region" description="Polar residues" evidence="9">
    <location>
        <begin position="111"/>
        <end position="121"/>
    </location>
</feature>
<proteinExistence type="inferred from homology"/>